<keyword evidence="6" id="KW-0496">Mitochondrion</keyword>
<dbReference type="InterPro" id="IPR001431">
    <property type="entry name" value="Pept_M16_Zn_BS"/>
</dbReference>
<dbReference type="GO" id="GO:0006627">
    <property type="term" value="P:protein processing involved in protein targeting to mitochondrion"/>
    <property type="evidence" value="ECO:0007669"/>
    <property type="project" value="TreeGrafter"/>
</dbReference>
<dbReference type="Proteomes" id="UP001159428">
    <property type="component" value="Unassembled WGS sequence"/>
</dbReference>
<feature type="domain" description="Peptidase M16 C-terminal" evidence="11">
    <location>
        <begin position="236"/>
        <end position="436"/>
    </location>
</feature>
<dbReference type="Gene3D" id="3.30.830.10">
    <property type="entry name" value="Metalloenzyme, LuxS/M16 peptidase-like"/>
    <property type="match status" value="2"/>
</dbReference>
<dbReference type="Pfam" id="PF00675">
    <property type="entry name" value="Peptidase_M16"/>
    <property type="match status" value="1"/>
</dbReference>
<evidence type="ECO:0000256" key="6">
    <source>
        <dbReference type="ARBA" id="ARBA00023128"/>
    </source>
</evidence>
<evidence type="ECO:0000256" key="3">
    <source>
        <dbReference type="ARBA" id="ARBA00007261"/>
    </source>
</evidence>
<evidence type="ECO:0000256" key="2">
    <source>
        <dbReference type="ARBA" id="ARBA00004305"/>
    </source>
</evidence>
<evidence type="ECO:0000256" key="9">
    <source>
        <dbReference type="RuleBase" id="RU004447"/>
    </source>
</evidence>
<dbReference type="GO" id="GO:0004222">
    <property type="term" value="F:metalloendopeptidase activity"/>
    <property type="evidence" value="ECO:0007669"/>
    <property type="project" value="InterPro"/>
</dbReference>
<evidence type="ECO:0000313" key="12">
    <source>
        <dbReference type="EMBL" id="CAH3033636.1"/>
    </source>
</evidence>
<dbReference type="GO" id="GO:0046872">
    <property type="term" value="F:metal ion binding"/>
    <property type="evidence" value="ECO:0007669"/>
    <property type="project" value="InterPro"/>
</dbReference>
<dbReference type="AlphaFoldDB" id="A0AAU9VLU5"/>
<comment type="function">
    <text evidence="1">Substrate recognition and binding subunit of the essential mitochondrial processing protease (MPP), which cleaves the mitochondrial sequence off newly imported precursors proteins.</text>
</comment>
<dbReference type="PANTHER" id="PTHR11851">
    <property type="entry name" value="METALLOPROTEASE"/>
    <property type="match status" value="1"/>
</dbReference>
<keyword evidence="13" id="KW-1185">Reference proteome</keyword>
<dbReference type="InterPro" id="IPR011765">
    <property type="entry name" value="Pept_M16_N"/>
</dbReference>
<proteinExistence type="inferred from homology"/>
<keyword evidence="5" id="KW-0809">Transit peptide</keyword>
<evidence type="ECO:0000256" key="8">
    <source>
        <dbReference type="ARBA" id="ARBA00032315"/>
    </source>
</evidence>
<evidence type="ECO:0000259" key="11">
    <source>
        <dbReference type="Pfam" id="PF05193"/>
    </source>
</evidence>
<evidence type="ECO:0000256" key="1">
    <source>
        <dbReference type="ARBA" id="ARBA00002123"/>
    </source>
</evidence>
<dbReference type="InterPro" id="IPR011249">
    <property type="entry name" value="Metalloenz_LuxS/M16"/>
</dbReference>
<dbReference type="GO" id="GO:0005759">
    <property type="term" value="C:mitochondrial matrix"/>
    <property type="evidence" value="ECO:0007669"/>
    <property type="project" value="UniProtKB-SubCell"/>
</dbReference>
<name>A0AAU9VLU5_9CNID</name>
<dbReference type="FunFam" id="3.30.830.10:FF:000014">
    <property type="entry name" value="Mitochondrial-processing peptidase alpha subunit, mitochondrial"/>
    <property type="match status" value="1"/>
</dbReference>
<accession>A0AAU9VLU5</accession>
<organism evidence="12 13">
    <name type="scientific">Pocillopora meandrina</name>
    <dbReference type="NCBI Taxonomy" id="46732"/>
    <lineage>
        <taxon>Eukaryota</taxon>
        <taxon>Metazoa</taxon>
        <taxon>Cnidaria</taxon>
        <taxon>Anthozoa</taxon>
        <taxon>Hexacorallia</taxon>
        <taxon>Scleractinia</taxon>
        <taxon>Astrocoeniina</taxon>
        <taxon>Pocilloporidae</taxon>
        <taxon>Pocillopora</taxon>
    </lineage>
</organism>
<feature type="domain" description="Peptidase M16 N-terminal" evidence="10">
    <location>
        <begin position="76"/>
        <end position="225"/>
    </location>
</feature>
<evidence type="ECO:0000256" key="5">
    <source>
        <dbReference type="ARBA" id="ARBA00022946"/>
    </source>
</evidence>
<gene>
    <name evidence="12" type="ORF">PMEA_00010195</name>
</gene>
<evidence type="ECO:0000313" key="13">
    <source>
        <dbReference type="Proteomes" id="UP001159428"/>
    </source>
</evidence>
<comment type="similarity">
    <text evidence="3 9">Belongs to the peptidase M16 family.</text>
</comment>
<evidence type="ECO:0000256" key="4">
    <source>
        <dbReference type="ARBA" id="ARBA00016741"/>
    </source>
</evidence>
<reference evidence="12 13" key="1">
    <citation type="submission" date="2022-05" db="EMBL/GenBank/DDBJ databases">
        <authorList>
            <consortium name="Genoscope - CEA"/>
            <person name="William W."/>
        </authorList>
    </citation>
    <scope>NUCLEOTIDE SEQUENCE [LARGE SCALE GENOMIC DNA]</scope>
</reference>
<comment type="subcellular location">
    <subcellularLocation>
        <location evidence="2">Mitochondrion matrix</location>
    </subcellularLocation>
</comment>
<comment type="caution">
    <text evidence="12">The sequence shown here is derived from an EMBL/GenBank/DDBJ whole genome shotgun (WGS) entry which is preliminary data.</text>
</comment>
<sequence>MAGRSLVPIFQDFRSFHRLNGTFRYAVRTRLFSNGTIPPLNEPLPNLPAPGMVGRADWQNRHDHVTHVTTLENGIRVASEDSFGQFSTVGVVIDAGSRYEVDYPAGLSHLLEKLAFQSTVEFQNNDDFTQELEKFGGMADCSSFRDAIIYGASCFTSGLPTVIKVLSEGVLQPRLTDQEIEEQKMVVQFELENIEMRPDPEPVLTDMIHAAAFRDNTLGLPKLCPPENIGKFNSSILQDYLRTYYQPSRMVIAGVNVDHQHLIDLTNEYFFKKPPVWHKGGEKSASPDRSIAQYTGGFIKDHRAEPRINPGPTPLPELAHLSIGLETCHYDDPDFFAFTVLNTMMGGGGSFSAGGPGKGMYSRLYLNVLNRYHWIYAATAYHHSYADSGLFCIHGSSHPSQARALRDLTQVLVKEYFNLVSGSVNEVEVARAKKQLQSMLMMNLESRVIVFEDIGRQVLGLNKRKSAQELFQSIENVSVDDIKRVSSRMLATKPSVAALGNLANLPKFEDIKRAFTNGGHFSGASRFFRFRN</sequence>
<dbReference type="SUPFAM" id="SSF63411">
    <property type="entry name" value="LuxS/MPP-like metallohydrolase"/>
    <property type="match status" value="2"/>
</dbReference>
<dbReference type="PANTHER" id="PTHR11851:SF49">
    <property type="entry name" value="MITOCHONDRIAL-PROCESSING PEPTIDASE SUBUNIT ALPHA"/>
    <property type="match status" value="1"/>
</dbReference>
<dbReference type="PROSITE" id="PS00143">
    <property type="entry name" value="INSULINASE"/>
    <property type="match status" value="1"/>
</dbReference>
<dbReference type="EMBL" id="CALNXJ010000002">
    <property type="protein sequence ID" value="CAH3033636.1"/>
    <property type="molecule type" value="Genomic_DNA"/>
</dbReference>
<evidence type="ECO:0000259" key="10">
    <source>
        <dbReference type="Pfam" id="PF00675"/>
    </source>
</evidence>
<evidence type="ECO:0000256" key="7">
    <source>
        <dbReference type="ARBA" id="ARBA00030006"/>
    </source>
</evidence>
<dbReference type="Pfam" id="PF05193">
    <property type="entry name" value="Peptidase_M16_C"/>
    <property type="match status" value="1"/>
</dbReference>
<dbReference type="InterPro" id="IPR007863">
    <property type="entry name" value="Peptidase_M16_C"/>
</dbReference>
<dbReference type="InterPro" id="IPR050361">
    <property type="entry name" value="MPP/UQCRC_Complex"/>
</dbReference>
<protein>
    <recommendedName>
        <fullName evidence="4">Mitochondrial-processing peptidase subunit alpha</fullName>
    </recommendedName>
    <alternativeName>
        <fullName evidence="7">Alpha-MPP</fullName>
    </alternativeName>
    <alternativeName>
        <fullName evidence="8">Inactive zinc metalloprotease alpha</fullName>
    </alternativeName>
</protein>